<feature type="transmembrane region" description="Helical" evidence="1">
    <location>
        <begin position="74"/>
        <end position="95"/>
    </location>
</feature>
<accession>A0AAN4TJS0</accession>
<protein>
    <submittedName>
        <fullName evidence="2">REP element-mobilizing transposase RayT</fullName>
    </submittedName>
</protein>
<gene>
    <name evidence="2" type="ORF">KPSA3_01665</name>
</gene>
<proteinExistence type="predicted"/>
<reference evidence="2 3" key="1">
    <citation type="submission" date="2018-04" db="EMBL/GenBank/DDBJ databases">
        <title>Draft genome sequence of Pseudomonas syringae pv. actinidiae biovar 3 strains isolated from kiwifruit in Kagawa prefecture.</title>
        <authorList>
            <person name="Tabuchi M."/>
            <person name="Saito M."/>
            <person name="Fujiwara S."/>
            <person name="Sasa N."/>
            <person name="Akimitsu K."/>
            <person name="Gomi K."/>
            <person name="Konishi-Sugita S."/>
            <person name="Hamano K."/>
            <person name="Kataoka I."/>
        </authorList>
    </citation>
    <scope>NUCLEOTIDE SEQUENCE [LARGE SCALE GENOMIC DNA]</scope>
    <source>
        <strain evidence="2 3">MAFF212211</strain>
    </source>
</reference>
<evidence type="ECO:0000313" key="3">
    <source>
        <dbReference type="Proteomes" id="UP000248291"/>
    </source>
</evidence>
<organism evidence="2 3">
    <name type="scientific">Pseudomonas syringae pv. actinidiae</name>
    <dbReference type="NCBI Taxonomy" id="103796"/>
    <lineage>
        <taxon>Bacteria</taxon>
        <taxon>Pseudomonadati</taxon>
        <taxon>Pseudomonadota</taxon>
        <taxon>Gammaproteobacteria</taxon>
        <taxon>Pseudomonadales</taxon>
        <taxon>Pseudomonadaceae</taxon>
        <taxon>Pseudomonas</taxon>
        <taxon>Pseudomonas syringae</taxon>
    </lineage>
</organism>
<sequence length="146" mass="16909">MIFQNAIVLLLDDRYHGRGNTFLMRLLKRLAIGFLGNVFATLCFFQYSQIIVAGECGFQLDPCLVQISRYAGRIFWLAAQLLYMLLELSNCCAYFRRTACEKSFHRWGLRIFCAGLEPFFAVDAGFNQVIQDRDRFFIDISHLIIS</sequence>
<name>A0AAN4TJS0_PSESF</name>
<dbReference type="Proteomes" id="UP000248291">
    <property type="component" value="Unassembled WGS sequence"/>
</dbReference>
<keyword evidence="1" id="KW-0472">Membrane</keyword>
<evidence type="ECO:0000256" key="1">
    <source>
        <dbReference type="SAM" id="Phobius"/>
    </source>
</evidence>
<dbReference type="EMBL" id="BGKA01000064">
    <property type="protein sequence ID" value="GBH15734.1"/>
    <property type="molecule type" value="Genomic_DNA"/>
</dbReference>
<evidence type="ECO:0000313" key="2">
    <source>
        <dbReference type="EMBL" id="GBH15734.1"/>
    </source>
</evidence>
<comment type="caution">
    <text evidence="2">The sequence shown here is derived from an EMBL/GenBank/DDBJ whole genome shotgun (WGS) entry which is preliminary data.</text>
</comment>
<keyword evidence="1" id="KW-0812">Transmembrane</keyword>
<dbReference type="AlphaFoldDB" id="A0AAN4TJS0"/>
<feature type="transmembrane region" description="Helical" evidence="1">
    <location>
        <begin position="30"/>
        <end position="54"/>
    </location>
</feature>
<keyword evidence="1" id="KW-1133">Transmembrane helix</keyword>